<comment type="caution">
    <text evidence="1">The sequence shown here is derived from an EMBL/GenBank/DDBJ whole genome shotgun (WGS) entry which is preliminary data.</text>
</comment>
<dbReference type="SUPFAM" id="SSF48452">
    <property type="entry name" value="TPR-like"/>
    <property type="match status" value="1"/>
</dbReference>
<sequence>MSRLIDRLDAQIAQAEEVFERECLKSRRAAVLARHGQFAEARFALAGLRSQSQRLRNPVLSAWVAFVDGLIEHCESLSPTARAKFQRAYDLASTAGDADLHSLSAAWLAMADFNASDVEATVSHVQEALRIAPADSHAARARAALVVASAWRVAGDDDRAIPWYKVARQHAATEGDVSLVSVLLHNMAAFQAGRISLEGAFDRADLADAQRVLLEAESTGNYDAGVGNGQLMAEVPLLRAQLMTVLGQYDAAIALFDSQLSRARAEGQVHREARFLADAVFAEVRLGRNDEAVKRLRAIVAVLPLMTEHDDIAATHARLAAATRALGRTEQADAHAAQAEAALALHRAEQKRWAEALAVVNFS</sequence>
<evidence type="ECO:0000313" key="2">
    <source>
        <dbReference type="Proteomes" id="UP001139353"/>
    </source>
</evidence>
<dbReference type="Gene3D" id="1.25.40.10">
    <property type="entry name" value="Tetratricopeptide repeat domain"/>
    <property type="match status" value="2"/>
</dbReference>
<dbReference type="Proteomes" id="UP001139353">
    <property type="component" value="Unassembled WGS sequence"/>
</dbReference>
<evidence type="ECO:0000313" key="1">
    <source>
        <dbReference type="EMBL" id="MCK9685498.1"/>
    </source>
</evidence>
<proteinExistence type="predicted"/>
<reference evidence="1" key="1">
    <citation type="submission" date="2021-11" db="EMBL/GenBank/DDBJ databases">
        <title>BS-T2-15 a new species belonging to the Comamonadaceae family isolated from the soil of a French oak forest.</title>
        <authorList>
            <person name="Mieszkin S."/>
            <person name="Alain K."/>
        </authorList>
    </citation>
    <scope>NUCLEOTIDE SEQUENCE</scope>
    <source>
        <strain evidence="1">BS-T2-15</strain>
    </source>
</reference>
<dbReference type="RefSeq" id="WP_275681498.1">
    <property type="nucleotide sequence ID" value="NZ_JAJLJH010000001.1"/>
</dbReference>
<dbReference type="InterPro" id="IPR011990">
    <property type="entry name" value="TPR-like_helical_dom_sf"/>
</dbReference>
<dbReference type="SUPFAM" id="SSF81901">
    <property type="entry name" value="HCP-like"/>
    <property type="match status" value="1"/>
</dbReference>
<name>A0A9X1YIT4_9BURK</name>
<dbReference type="EMBL" id="JAJLJH010000001">
    <property type="protein sequence ID" value="MCK9685498.1"/>
    <property type="molecule type" value="Genomic_DNA"/>
</dbReference>
<organism evidence="1 2">
    <name type="scientific">Scleromatobacter humisilvae</name>
    <dbReference type="NCBI Taxonomy" id="2897159"/>
    <lineage>
        <taxon>Bacteria</taxon>
        <taxon>Pseudomonadati</taxon>
        <taxon>Pseudomonadota</taxon>
        <taxon>Betaproteobacteria</taxon>
        <taxon>Burkholderiales</taxon>
        <taxon>Sphaerotilaceae</taxon>
        <taxon>Scleromatobacter</taxon>
    </lineage>
</organism>
<protein>
    <submittedName>
        <fullName evidence="1">Uncharacterized protein</fullName>
    </submittedName>
</protein>
<keyword evidence="2" id="KW-1185">Reference proteome</keyword>
<gene>
    <name evidence="1" type="ORF">LPC04_07230</name>
</gene>
<accession>A0A9X1YIT4</accession>
<dbReference type="AlphaFoldDB" id="A0A9X1YIT4"/>